<proteinExistence type="predicted"/>
<reference evidence="2" key="1">
    <citation type="journal article" date="2023" name="Science">
        <title>Genome structures resolve the early diversification of teleost fishes.</title>
        <authorList>
            <person name="Parey E."/>
            <person name="Louis A."/>
            <person name="Montfort J."/>
            <person name="Bouchez O."/>
            <person name="Roques C."/>
            <person name="Iampietro C."/>
            <person name="Lluch J."/>
            <person name="Castinel A."/>
            <person name="Donnadieu C."/>
            <person name="Desvignes T."/>
            <person name="Floi Bucao C."/>
            <person name="Jouanno E."/>
            <person name="Wen M."/>
            <person name="Mejri S."/>
            <person name="Dirks R."/>
            <person name="Jansen H."/>
            <person name="Henkel C."/>
            <person name="Chen W.J."/>
            <person name="Zahm M."/>
            <person name="Cabau C."/>
            <person name="Klopp C."/>
            <person name="Thompson A.W."/>
            <person name="Robinson-Rechavi M."/>
            <person name="Braasch I."/>
            <person name="Lecointre G."/>
            <person name="Bobe J."/>
            <person name="Postlethwait J.H."/>
            <person name="Berthelot C."/>
            <person name="Roest Crollius H."/>
            <person name="Guiguen Y."/>
        </authorList>
    </citation>
    <scope>NUCLEOTIDE SEQUENCE</scope>
    <source>
        <strain evidence="2">WJC10195</strain>
    </source>
</reference>
<dbReference type="AlphaFoldDB" id="A0A9Q1IKX8"/>
<evidence type="ECO:0000256" key="1">
    <source>
        <dbReference type="SAM" id="MobiDB-lite"/>
    </source>
</evidence>
<feature type="region of interest" description="Disordered" evidence="1">
    <location>
        <begin position="16"/>
        <end position="84"/>
    </location>
</feature>
<sequence>MARAYGRAPEPCVYRLAAERRERTAPQKQITSAPRRRRGTATGPESERATGRGPCGKGPAEAAGDPYVLDSRAFHPPSLLPSPRFPRIPHNSCCDQADGQEAARGHVTAGPAVSRARCLQRMWQGDTGAL</sequence>
<evidence type="ECO:0000313" key="3">
    <source>
        <dbReference type="Proteomes" id="UP001152622"/>
    </source>
</evidence>
<gene>
    <name evidence="2" type="ORF">SKAU_G00309770</name>
</gene>
<evidence type="ECO:0000313" key="2">
    <source>
        <dbReference type="EMBL" id="KAJ8343648.1"/>
    </source>
</evidence>
<keyword evidence="3" id="KW-1185">Reference proteome</keyword>
<protein>
    <submittedName>
        <fullName evidence="2">Uncharacterized protein</fullName>
    </submittedName>
</protein>
<name>A0A9Q1IKX8_SYNKA</name>
<organism evidence="2 3">
    <name type="scientific">Synaphobranchus kaupii</name>
    <name type="common">Kaup's arrowtooth eel</name>
    <dbReference type="NCBI Taxonomy" id="118154"/>
    <lineage>
        <taxon>Eukaryota</taxon>
        <taxon>Metazoa</taxon>
        <taxon>Chordata</taxon>
        <taxon>Craniata</taxon>
        <taxon>Vertebrata</taxon>
        <taxon>Euteleostomi</taxon>
        <taxon>Actinopterygii</taxon>
        <taxon>Neopterygii</taxon>
        <taxon>Teleostei</taxon>
        <taxon>Anguilliformes</taxon>
        <taxon>Synaphobranchidae</taxon>
        <taxon>Synaphobranchus</taxon>
    </lineage>
</organism>
<accession>A0A9Q1IKX8</accession>
<comment type="caution">
    <text evidence="2">The sequence shown here is derived from an EMBL/GenBank/DDBJ whole genome shotgun (WGS) entry which is preliminary data.</text>
</comment>
<dbReference type="Proteomes" id="UP001152622">
    <property type="component" value="Chromosome 13"/>
</dbReference>
<dbReference type="EMBL" id="JAINUF010000013">
    <property type="protein sequence ID" value="KAJ8343648.1"/>
    <property type="molecule type" value="Genomic_DNA"/>
</dbReference>